<keyword evidence="2 5" id="KW-0812">Transmembrane</keyword>
<dbReference type="GO" id="GO:0004930">
    <property type="term" value="F:G protein-coupled receptor activity"/>
    <property type="evidence" value="ECO:0007669"/>
    <property type="project" value="TreeGrafter"/>
</dbReference>
<evidence type="ECO:0000256" key="4">
    <source>
        <dbReference type="ARBA" id="ARBA00023136"/>
    </source>
</evidence>
<evidence type="ECO:0000256" key="5">
    <source>
        <dbReference type="SAM" id="Phobius"/>
    </source>
</evidence>
<evidence type="ECO:0000313" key="7">
    <source>
        <dbReference type="Proteomes" id="UP000030671"/>
    </source>
</evidence>
<feature type="transmembrane region" description="Helical" evidence="5">
    <location>
        <begin position="162"/>
        <end position="182"/>
    </location>
</feature>
<feature type="transmembrane region" description="Helical" evidence="5">
    <location>
        <begin position="14"/>
        <end position="39"/>
    </location>
</feature>
<evidence type="ECO:0000256" key="2">
    <source>
        <dbReference type="ARBA" id="ARBA00022692"/>
    </source>
</evidence>
<dbReference type="RefSeq" id="XP_009541273.1">
    <property type="nucleotide sequence ID" value="XM_009542978.1"/>
</dbReference>
<dbReference type="InParanoid" id="W4KPQ4"/>
<keyword evidence="7" id="KW-1185">Reference proteome</keyword>
<sequence length="284" mass="32251">MASTSPPLSVEERFGLLFIVEASSLSASAVLVLLSYLVYSASTIRKGAHQRWRIESPLHYYFLNLMLCDLIQSAGGMLSIRWIVEAVSTHCPYCTIWLGLLELISWTYSIQRVTEGPFCTAQGIMKHVGDVGTALSTLTITVYTFIVLAFRWKPYRRPRSYLVAVVIVWIFIILAVAINIGVNGANRFYGNTGSWCWIAAEYHVQRLVLDYVWMWTAAFFSIVLYVPLYFILRGSFVLEGWALRIPEETKTETLPRSRLALKMLLWVSSSEAAHSITRAEQYVL</sequence>
<dbReference type="PANTHER" id="PTHR23112:SF37">
    <property type="entry name" value="G PROTEIN-COUPLED RECEPTOR GPR1"/>
    <property type="match status" value="1"/>
</dbReference>
<dbReference type="GO" id="GO:0005886">
    <property type="term" value="C:plasma membrane"/>
    <property type="evidence" value="ECO:0007669"/>
    <property type="project" value="TreeGrafter"/>
</dbReference>
<dbReference type="HOGENOM" id="CLU_980239_0_0_1"/>
<evidence type="ECO:0000256" key="1">
    <source>
        <dbReference type="ARBA" id="ARBA00004141"/>
    </source>
</evidence>
<gene>
    <name evidence="6" type="ORF">HETIRDRAFT_431723</name>
</gene>
<dbReference type="AlphaFoldDB" id="W4KPQ4"/>
<reference evidence="6 7" key="1">
    <citation type="journal article" date="2012" name="New Phytol.">
        <title>Insight into trade-off between wood decay and parasitism from the genome of a fungal forest pathogen.</title>
        <authorList>
            <person name="Olson A."/>
            <person name="Aerts A."/>
            <person name="Asiegbu F."/>
            <person name="Belbahri L."/>
            <person name="Bouzid O."/>
            <person name="Broberg A."/>
            <person name="Canback B."/>
            <person name="Coutinho P.M."/>
            <person name="Cullen D."/>
            <person name="Dalman K."/>
            <person name="Deflorio G."/>
            <person name="van Diepen L.T."/>
            <person name="Dunand C."/>
            <person name="Duplessis S."/>
            <person name="Durling M."/>
            <person name="Gonthier P."/>
            <person name="Grimwood J."/>
            <person name="Fossdal C.G."/>
            <person name="Hansson D."/>
            <person name="Henrissat B."/>
            <person name="Hietala A."/>
            <person name="Himmelstrand K."/>
            <person name="Hoffmeister D."/>
            <person name="Hogberg N."/>
            <person name="James T.Y."/>
            <person name="Karlsson M."/>
            <person name="Kohler A."/>
            <person name="Kues U."/>
            <person name="Lee Y.H."/>
            <person name="Lin Y.C."/>
            <person name="Lind M."/>
            <person name="Lindquist E."/>
            <person name="Lombard V."/>
            <person name="Lucas S."/>
            <person name="Lunden K."/>
            <person name="Morin E."/>
            <person name="Murat C."/>
            <person name="Park J."/>
            <person name="Raffaello T."/>
            <person name="Rouze P."/>
            <person name="Salamov A."/>
            <person name="Schmutz J."/>
            <person name="Solheim H."/>
            <person name="Stahlberg J."/>
            <person name="Velez H."/>
            <person name="de Vries R.P."/>
            <person name="Wiebenga A."/>
            <person name="Woodward S."/>
            <person name="Yakovlev I."/>
            <person name="Garbelotto M."/>
            <person name="Martin F."/>
            <person name="Grigoriev I.V."/>
            <person name="Stenlid J."/>
        </authorList>
    </citation>
    <scope>NUCLEOTIDE SEQUENCE [LARGE SCALE GENOMIC DNA]</scope>
    <source>
        <strain evidence="6 7">TC 32-1</strain>
    </source>
</reference>
<dbReference type="GeneID" id="20674558"/>
<evidence type="ECO:0000256" key="3">
    <source>
        <dbReference type="ARBA" id="ARBA00022989"/>
    </source>
</evidence>
<proteinExistence type="predicted"/>
<feature type="transmembrane region" description="Helical" evidence="5">
    <location>
        <begin position="131"/>
        <end position="150"/>
    </location>
</feature>
<organism evidence="6 7">
    <name type="scientific">Heterobasidion irregulare (strain TC 32-1)</name>
    <dbReference type="NCBI Taxonomy" id="747525"/>
    <lineage>
        <taxon>Eukaryota</taxon>
        <taxon>Fungi</taxon>
        <taxon>Dikarya</taxon>
        <taxon>Basidiomycota</taxon>
        <taxon>Agaricomycotina</taxon>
        <taxon>Agaricomycetes</taxon>
        <taxon>Russulales</taxon>
        <taxon>Bondarzewiaceae</taxon>
        <taxon>Heterobasidion</taxon>
        <taxon>Heterobasidion annosum species complex</taxon>
    </lineage>
</organism>
<protein>
    <submittedName>
        <fullName evidence="6">Uncharacterized protein</fullName>
    </submittedName>
</protein>
<name>W4KPQ4_HETIT</name>
<feature type="transmembrane region" description="Helical" evidence="5">
    <location>
        <begin position="212"/>
        <end position="232"/>
    </location>
</feature>
<dbReference type="Gene3D" id="1.20.1070.10">
    <property type="entry name" value="Rhodopsin 7-helix transmembrane proteins"/>
    <property type="match status" value="1"/>
</dbReference>
<dbReference type="OrthoDB" id="100006at2759"/>
<feature type="transmembrane region" description="Helical" evidence="5">
    <location>
        <begin position="60"/>
        <end position="83"/>
    </location>
</feature>
<keyword evidence="4 5" id="KW-0472">Membrane</keyword>
<dbReference type="EMBL" id="KI925454">
    <property type="protein sequence ID" value="ETW87365.1"/>
    <property type="molecule type" value="Genomic_DNA"/>
</dbReference>
<dbReference type="KEGG" id="hir:HETIRDRAFT_431723"/>
<evidence type="ECO:0000313" key="6">
    <source>
        <dbReference type="EMBL" id="ETW87365.1"/>
    </source>
</evidence>
<dbReference type="Proteomes" id="UP000030671">
    <property type="component" value="Unassembled WGS sequence"/>
</dbReference>
<dbReference type="GO" id="GO:0007189">
    <property type="term" value="P:adenylate cyclase-activating G protein-coupled receptor signaling pathway"/>
    <property type="evidence" value="ECO:0007669"/>
    <property type="project" value="TreeGrafter"/>
</dbReference>
<accession>W4KPQ4</accession>
<comment type="subcellular location">
    <subcellularLocation>
        <location evidence="1">Membrane</location>
        <topology evidence="1">Multi-pass membrane protein</topology>
    </subcellularLocation>
</comment>
<dbReference type="eggNOG" id="ENOG502RYZC">
    <property type="taxonomic scope" value="Eukaryota"/>
</dbReference>
<dbReference type="PANTHER" id="PTHR23112">
    <property type="entry name" value="G PROTEIN-COUPLED RECEPTOR 157-RELATED"/>
    <property type="match status" value="1"/>
</dbReference>
<keyword evidence="3 5" id="KW-1133">Transmembrane helix</keyword>